<accession>A0A223NUH2</accession>
<gene>
    <name evidence="1" type="ORF">MuYL_1426</name>
</gene>
<keyword evidence="2" id="KW-1185">Reference proteome</keyword>
<protein>
    <submittedName>
        <fullName evidence="1">Uncharacterized protein</fullName>
    </submittedName>
</protein>
<proteinExistence type="predicted"/>
<dbReference type="RefSeq" id="WP_094569795.1">
    <property type="nucleotide sequence ID" value="NZ_CP022743.1"/>
</dbReference>
<dbReference type="Proteomes" id="UP000215002">
    <property type="component" value="Chromosome"/>
</dbReference>
<name>A0A223NUH2_9SPHI</name>
<evidence type="ECO:0000313" key="2">
    <source>
        <dbReference type="Proteomes" id="UP000215002"/>
    </source>
</evidence>
<dbReference type="KEGG" id="muc:MuYL_1426"/>
<dbReference type="AlphaFoldDB" id="A0A223NUH2"/>
<reference evidence="1 2" key="1">
    <citation type="submission" date="2017-08" db="EMBL/GenBank/DDBJ databases">
        <title>Complete genome sequence of Mucilaginibacter sp. strain BJC16-A31.</title>
        <authorList>
            <consortium name="Henan University of Science and Technology"/>
            <person name="You X."/>
        </authorList>
    </citation>
    <scope>NUCLEOTIDE SEQUENCE [LARGE SCALE GENOMIC DNA]</scope>
    <source>
        <strain evidence="1 2">BJC16-A31</strain>
    </source>
</reference>
<organism evidence="1 2">
    <name type="scientific">Mucilaginibacter xinganensis</name>
    <dbReference type="NCBI Taxonomy" id="1234841"/>
    <lineage>
        <taxon>Bacteria</taxon>
        <taxon>Pseudomonadati</taxon>
        <taxon>Bacteroidota</taxon>
        <taxon>Sphingobacteriia</taxon>
        <taxon>Sphingobacteriales</taxon>
        <taxon>Sphingobacteriaceae</taxon>
        <taxon>Mucilaginibacter</taxon>
    </lineage>
</organism>
<sequence>MNSQEEYLTKRVVVRATKKGMKIAAKETMDIMGYNVIALNGWVVKKFKDGTIERIKEIKSSSNLGPLALD</sequence>
<dbReference type="OrthoDB" id="798969at2"/>
<dbReference type="EMBL" id="CP022743">
    <property type="protein sequence ID" value="ASU33324.1"/>
    <property type="molecule type" value="Genomic_DNA"/>
</dbReference>
<evidence type="ECO:0000313" key="1">
    <source>
        <dbReference type="EMBL" id="ASU33324.1"/>
    </source>
</evidence>